<evidence type="ECO:0000256" key="4">
    <source>
        <dbReference type="ARBA" id="ARBA00022679"/>
    </source>
</evidence>
<dbReference type="InterPro" id="IPR002659">
    <property type="entry name" value="Glyco_trans_31"/>
</dbReference>
<evidence type="ECO:0000256" key="10">
    <source>
        <dbReference type="RuleBase" id="RU363063"/>
    </source>
</evidence>
<keyword evidence="3 10" id="KW-0328">Glycosyltransferase</keyword>
<evidence type="ECO:0000256" key="5">
    <source>
        <dbReference type="ARBA" id="ARBA00022692"/>
    </source>
</evidence>
<keyword evidence="4" id="KW-0808">Transferase</keyword>
<evidence type="ECO:0000313" key="13">
    <source>
        <dbReference type="EMBL" id="CAF2141353.1"/>
    </source>
</evidence>
<dbReference type="Proteomes" id="UP000663855">
    <property type="component" value="Unassembled WGS sequence"/>
</dbReference>
<dbReference type="EC" id="2.4.1.-" evidence="10"/>
<comment type="similarity">
    <text evidence="2 10">Belongs to the glycosyltransferase 31 family.</text>
</comment>
<evidence type="ECO:0000313" key="12">
    <source>
        <dbReference type="EMBL" id="CAF1657769.1"/>
    </source>
</evidence>
<comment type="subcellular location">
    <subcellularLocation>
        <location evidence="1 10">Golgi apparatus membrane</location>
        <topology evidence="1 10">Single-pass type II membrane protein</topology>
    </subcellularLocation>
</comment>
<dbReference type="OrthoDB" id="5957813at2759"/>
<keyword evidence="7 10" id="KW-1133">Transmembrane helix</keyword>
<evidence type="ECO:0000256" key="9">
    <source>
        <dbReference type="ARBA" id="ARBA00023136"/>
    </source>
</evidence>
<evidence type="ECO:0000256" key="3">
    <source>
        <dbReference type="ARBA" id="ARBA00022676"/>
    </source>
</evidence>
<dbReference type="GO" id="GO:0016758">
    <property type="term" value="F:hexosyltransferase activity"/>
    <property type="evidence" value="ECO:0007669"/>
    <property type="project" value="InterPro"/>
</dbReference>
<feature type="transmembrane region" description="Helical" evidence="10">
    <location>
        <begin position="21"/>
        <end position="45"/>
    </location>
</feature>
<proteinExistence type="inferred from homology"/>
<evidence type="ECO:0000256" key="7">
    <source>
        <dbReference type="ARBA" id="ARBA00022989"/>
    </source>
</evidence>
<dbReference type="Proteomes" id="UP000663824">
    <property type="component" value="Unassembled WGS sequence"/>
</dbReference>
<name>A0A816FAX2_9BILA</name>
<evidence type="ECO:0000256" key="1">
    <source>
        <dbReference type="ARBA" id="ARBA00004323"/>
    </source>
</evidence>
<evidence type="ECO:0000256" key="8">
    <source>
        <dbReference type="ARBA" id="ARBA00023034"/>
    </source>
</evidence>
<keyword evidence="5 10" id="KW-0812">Transmembrane</keyword>
<sequence>MARLTIERWFSRSYRFQCTTFIKCILCLIILYPLNVKFGMQYYIWTERSFENEYHLRMTRIDITKLDEENPEKVLGVPKYIVSNTFIINNEYLCNNGDSETVNNPHLLILVKSAVEKWTARQAIRMTWAKKEFLEKNNIKLAFFLGTLRSKTMSSSANGQNFSVEKESQYYKDIIQIDKVDFHYHNSYKMVMMLRWISQYCSSKSRHLPDNDLRKYVLFVDDDYFIDLTSLLIYINKIDEDLHMTSYERQTFLTGYVYQRSRPRRLLNDRWYISINDYPYEHYPPYATGGCFLMTRSSARLFNIASKYIPLFRFCDVYMGLLAYSMSIKLIPNNDLFSSYDSSSILLTNQTRILSRSKSFFTNSINLNSTSKLICIHGYRGKELIRIWNDIYQTNLTLSVIN</sequence>
<dbReference type="GO" id="GO:0000139">
    <property type="term" value="C:Golgi membrane"/>
    <property type="evidence" value="ECO:0007669"/>
    <property type="project" value="UniProtKB-SubCell"/>
</dbReference>
<dbReference type="EMBL" id="CAJNRE010015827">
    <property type="protein sequence ID" value="CAF2141353.1"/>
    <property type="molecule type" value="Genomic_DNA"/>
</dbReference>
<reference evidence="12" key="1">
    <citation type="submission" date="2021-02" db="EMBL/GenBank/DDBJ databases">
        <authorList>
            <person name="Nowell W R."/>
        </authorList>
    </citation>
    <scope>NUCLEOTIDE SEQUENCE</scope>
</reference>
<accession>A0A816FAX2</accession>
<organism evidence="12 14">
    <name type="scientific">Rotaria magnacalcarata</name>
    <dbReference type="NCBI Taxonomy" id="392030"/>
    <lineage>
        <taxon>Eukaryota</taxon>
        <taxon>Metazoa</taxon>
        <taxon>Spiralia</taxon>
        <taxon>Gnathifera</taxon>
        <taxon>Rotifera</taxon>
        <taxon>Eurotatoria</taxon>
        <taxon>Bdelloidea</taxon>
        <taxon>Philodinida</taxon>
        <taxon>Philodinidae</taxon>
        <taxon>Rotaria</taxon>
    </lineage>
</organism>
<dbReference type="GO" id="GO:0006493">
    <property type="term" value="P:protein O-linked glycosylation"/>
    <property type="evidence" value="ECO:0007669"/>
    <property type="project" value="TreeGrafter"/>
</dbReference>
<keyword evidence="6 10" id="KW-0735">Signal-anchor</keyword>
<dbReference type="AlphaFoldDB" id="A0A816FAX2"/>
<dbReference type="Proteomes" id="UP000663834">
    <property type="component" value="Unassembled WGS sequence"/>
</dbReference>
<keyword evidence="8 10" id="KW-0333">Golgi apparatus</keyword>
<dbReference type="EMBL" id="CAJNOW010017441">
    <property type="protein sequence ID" value="CAF1657769.1"/>
    <property type="molecule type" value="Genomic_DNA"/>
</dbReference>
<dbReference type="Pfam" id="PF01762">
    <property type="entry name" value="Galactosyl_T"/>
    <property type="match status" value="1"/>
</dbReference>
<dbReference type="PANTHER" id="PTHR11214:SF349">
    <property type="entry name" value="BETA-1,3-GALACTOSYLTRANSFERASE BRN"/>
    <property type="match status" value="1"/>
</dbReference>
<dbReference type="GO" id="GO:0008194">
    <property type="term" value="F:UDP-glycosyltransferase activity"/>
    <property type="evidence" value="ECO:0007669"/>
    <property type="project" value="TreeGrafter"/>
</dbReference>
<evidence type="ECO:0000256" key="2">
    <source>
        <dbReference type="ARBA" id="ARBA00008661"/>
    </source>
</evidence>
<dbReference type="EMBL" id="CAJNOV010010013">
    <property type="protein sequence ID" value="CAF1385067.1"/>
    <property type="molecule type" value="Genomic_DNA"/>
</dbReference>
<keyword evidence="9 10" id="KW-0472">Membrane</keyword>
<dbReference type="Gene3D" id="3.90.550.50">
    <property type="match status" value="1"/>
</dbReference>
<gene>
    <name evidence="11" type="ORF">CJN711_LOCUS21151</name>
    <name evidence="12" type="ORF">KQP761_LOCUS31365</name>
    <name evidence="13" type="ORF">MBJ925_LOCUS29582</name>
</gene>
<evidence type="ECO:0000313" key="11">
    <source>
        <dbReference type="EMBL" id="CAF1385067.1"/>
    </source>
</evidence>
<evidence type="ECO:0000313" key="14">
    <source>
        <dbReference type="Proteomes" id="UP000663834"/>
    </source>
</evidence>
<comment type="caution">
    <text evidence="12">The sequence shown here is derived from an EMBL/GenBank/DDBJ whole genome shotgun (WGS) entry which is preliminary data.</text>
</comment>
<dbReference type="PANTHER" id="PTHR11214">
    <property type="entry name" value="BETA-1,3-N-ACETYLGLUCOSAMINYLTRANSFERASE"/>
    <property type="match status" value="1"/>
</dbReference>
<evidence type="ECO:0000256" key="6">
    <source>
        <dbReference type="ARBA" id="ARBA00022968"/>
    </source>
</evidence>
<protein>
    <recommendedName>
        <fullName evidence="10">Hexosyltransferase</fullName>
        <ecNumber evidence="10">2.4.1.-</ecNumber>
    </recommendedName>
</protein>